<dbReference type="Proteomes" id="UP000199670">
    <property type="component" value="Unassembled WGS sequence"/>
</dbReference>
<evidence type="ECO:0000313" key="2">
    <source>
        <dbReference type="EMBL" id="SCB85588.1"/>
    </source>
</evidence>
<reference evidence="3" key="1">
    <citation type="submission" date="2016-08" db="EMBL/GenBank/DDBJ databases">
        <authorList>
            <person name="Varghese N."/>
            <person name="Submissions Spin"/>
        </authorList>
    </citation>
    <scope>NUCLEOTIDE SEQUENCE [LARGE SCALE GENOMIC DNA]</scope>
    <source>
        <strain evidence="3">R-53248</strain>
    </source>
</reference>
<feature type="compositionally biased region" description="Basic and acidic residues" evidence="1">
    <location>
        <begin position="59"/>
        <end position="68"/>
    </location>
</feature>
<dbReference type="RefSeq" id="WP_091346771.1">
    <property type="nucleotide sequence ID" value="NZ_FMAQ01000002.1"/>
</dbReference>
<keyword evidence="3" id="KW-1185">Reference proteome</keyword>
<protein>
    <recommendedName>
        <fullName evidence="4">Zinc-ribbon containing domain-containing protein</fullName>
    </recommendedName>
</protein>
<evidence type="ECO:0000256" key="1">
    <source>
        <dbReference type="SAM" id="MobiDB-lite"/>
    </source>
</evidence>
<gene>
    <name evidence="2" type="ORF">GA0061081_10283</name>
</gene>
<dbReference type="EMBL" id="FMAQ01000002">
    <property type="protein sequence ID" value="SCB85588.1"/>
    <property type="molecule type" value="Genomic_DNA"/>
</dbReference>
<dbReference type="STRING" id="1798182.GA0061081_10283"/>
<feature type="region of interest" description="Disordered" evidence="1">
    <location>
        <begin position="30"/>
        <end position="68"/>
    </location>
</feature>
<evidence type="ECO:0008006" key="4">
    <source>
        <dbReference type="Google" id="ProtNLM"/>
    </source>
</evidence>
<dbReference type="AlphaFoldDB" id="A0A1C3ZT93"/>
<evidence type="ECO:0000313" key="3">
    <source>
        <dbReference type="Proteomes" id="UP000199670"/>
    </source>
</evidence>
<sequence>MVQKFAPYGSDVSAGTYKCADCGYIYSNQSKKSLPPCPDHNKKPHSKNGWYIMSGQGDSVKDPHPNKK</sequence>
<dbReference type="OrthoDB" id="3837942at2"/>
<name>A0A1C3ZT93_9GAMM</name>
<organism evidence="2 3">
    <name type="scientific">Gilliamella bombicola</name>
    <dbReference type="NCBI Taxonomy" id="1798182"/>
    <lineage>
        <taxon>Bacteria</taxon>
        <taxon>Pseudomonadati</taxon>
        <taxon>Pseudomonadota</taxon>
        <taxon>Gammaproteobacteria</taxon>
        <taxon>Orbales</taxon>
        <taxon>Orbaceae</taxon>
        <taxon>Gilliamella</taxon>
    </lineage>
</organism>
<proteinExistence type="predicted"/>
<accession>A0A1C3ZT93</accession>